<evidence type="ECO:0000256" key="8">
    <source>
        <dbReference type="ARBA" id="ARBA00022723"/>
    </source>
</evidence>
<dbReference type="InterPro" id="IPR027417">
    <property type="entry name" value="P-loop_NTPase"/>
</dbReference>
<keyword evidence="10" id="KW-0255">Endonuclease</keyword>
<evidence type="ECO:0000256" key="6">
    <source>
        <dbReference type="ARBA" id="ARBA00022705"/>
    </source>
</evidence>
<evidence type="ECO:0000256" key="12">
    <source>
        <dbReference type="ARBA" id="ARBA00023124"/>
    </source>
</evidence>
<dbReference type="GO" id="GO:0042025">
    <property type="term" value="C:host cell nucleus"/>
    <property type="evidence" value="ECO:0007669"/>
    <property type="project" value="UniProtKB-SubCell"/>
</dbReference>
<evidence type="ECO:0000313" key="15">
    <source>
        <dbReference type="EMBL" id="AQA27276.1"/>
    </source>
</evidence>
<protein>
    <recommendedName>
        <fullName evidence="2">Replication-associated protein</fullName>
    </recommendedName>
</protein>
<dbReference type="PRINTS" id="PR00228">
    <property type="entry name" value="GEMCOATCLVL1"/>
</dbReference>
<evidence type="ECO:0000313" key="16">
    <source>
        <dbReference type="Proteomes" id="UP000202748"/>
    </source>
</evidence>
<dbReference type="InterPro" id="IPR001301">
    <property type="entry name" value="Gemini_AL1_CLV"/>
</dbReference>
<proteinExistence type="predicted"/>
<keyword evidence="13" id="KW-0238">DNA-binding</keyword>
<dbReference type="GO" id="GO:0006260">
    <property type="term" value="P:DNA replication"/>
    <property type="evidence" value="ECO:0007669"/>
    <property type="project" value="UniProtKB-KW"/>
</dbReference>
<evidence type="ECO:0000256" key="5">
    <source>
        <dbReference type="ARBA" id="ARBA00022695"/>
    </source>
</evidence>
<evidence type="ECO:0000259" key="14">
    <source>
        <dbReference type="PROSITE" id="PS52020"/>
    </source>
</evidence>
<dbReference type="KEGG" id="vg:30999630"/>
<evidence type="ECO:0000256" key="2">
    <source>
        <dbReference type="ARBA" id="ARBA00014531"/>
    </source>
</evidence>
<accession>A0A1P8YT68</accession>
<dbReference type="Pfam" id="PF00799">
    <property type="entry name" value="Gemini_AL1"/>
    <property type="match status" value="1"/>
</dbReference>
<reference evidence="15" key="1">
    <citation type="submission" date="2016-12" db="EMBL/GenBank/DDBJ databases">
        <title>Genomes of genomoviruses identified in thrips.</title>
        <authorList>
            <person name="Varsani A."/>
            <person name="Kraberger S."/>
            <person name="Capobianco H.H."/>
            <person name="Alcala-Briseno R.I."/>
            <person name="Polston J.E."/>
        </authorList>
    </citation>
    <scope>NUCLEOTIDE SEQUENCE [LARGE SCALE GENOMIC DNA]</scope>
    <source>
        <strain evidence="15">Thrp_197969</strain>
    </source>
</reference>
<evidence type="ECO:0000256" key="7">
    <source>
        <dbReference type="ARBA" id="ARBA00022722"/>
    </source>
</evidence>
<keyword evidence="5" id="KW-0548">Nucleotidyltransferase</keyword>
<feature type="domain" description="CRESS-DNA virus Rep endonuclease" evidence="14">
    <location>
        <begin position="5"/>
        <end position="104"/>
    </location>
</feature>
<dbReference type="GO" id="GO:0016787">
    <property type="term" value="F:hydrolase activity"/>
    <property type="evidence" value="ECO:0007669"/>
    <property type="project" value="UniProtKB-KW"/>
</dbReference>
<organism evidence="15">
    <name type="scientific">Thrips-associated genomovirus 1</name>
    <dbReference type="NCBI Taxonomy" id="1941233"/>
    <lineage>
        <taxon>Viruses</taxon>
        <taxon>Monodnaviria</taxon>
        <taxon>Shotokuvirae</taxon>
        <taxon>Cressdnaviricota</taxon>
        <taxon>Repensiviricetes</taxon>
        <taxon>Geplafuvirales</taxon>
        <taxon>Genomoviridae</taxon>
        <taxon>Gemycircularvirus</taxon>
        <taxon>Gemycircularvirus echiam1</taxon>
    </lineage>
</organism>
<name>A0A1P8YT68_9VIRU</name>
<keyword evidence="7" id="KW-0540">Nuclease</keyword>
<dbReference type="Gene3D" id="3.40.50.300">
    <property type="entry name" value="P-loop containing nucleotide triphosphate hydrolases"/>
    <property type="match status" value="1"/>
</dbReference>
<dbReference type="GO" id="GO:0046872">
    <property type="term" value="F:metal ion binding"/>
    <property type="evidence" value="ECO:0007669"/>
    <property type="project" value="UniProtKB-KW"/>
</dbReference>
<dbReference type="GO" id="GO:0004519">
    <property type="term" value="F:endonuclease activity"/>
    <property type="evidence" value="ECO:0007669"/>
    <property type="project" value="UniProtKB-KW"/>
</dbReference>
<dbReference type="EMBL" id="KY308268">
    <property type="protein sequence ID" value="AQA27276.1"/>
    <property type="molecule type" value="Genomic_DNA"/>
</dbReference>
<dbReference type="RefSeq" id="YP_009345062.1">
    <property type="nucleotide sequence ID" value="NC_033736.1"/>
</dbReference>
<dbReference type="PROSITE" id="PS52020">
    <property type="entry name" value="CRESS_DNA_REP"/>
    <property type="match status" value="1"/>
</dbReference>
<keyword evidence="8" id="KW-0479">Metal-binding</keyword>
<dbReference type="GO" id="GO:0003677">
    <property type="term" value="F:DNA binding"/>
    <property type="evidence" value="ECO:0007669"/>
    <property type="project" value="UniProtKB-KW"/>
</dbReference>
<dbReference type="GO" id="GO:0000166">
    <property type="term" value="F:nucleotide binding"/>
    <property type="evidence" value="ECO:0007669"/>
    <property type="project" value="UniProtKB-KW"/>
</dbReference>
<dbReference type="InterPro" id="IPR049912">
    <property type="entry name" value="CRESS_DNA_REP"/>
</dbReference>
<comment type="subcellular location">
    <subcellularLocation>
        <location evidence="1">Host nucleus</location>
    </subcellularLocation>
</comment>
<evidence type="ECO:0000256" key="1">
    <source>
        <dbReference type="ARBA" id="ARBA00004147"/>
    </source>
</evidence>
<keyword evidence="16" id="KW-1185">Reference proteome</keyword>
<dbReference type="GO" id="GO:0016779">
    <property type="term" value="F:nucleotidyltransferase activity"/>
    <property type="evidence" value="ECO:0007669"/>
    <property type="project" value="UniProtKB-KW"/>
</dbReference>
<evidence type="ECO:0000256" key="9">
    <source>
        <dbReference type="ARBA" id="ARBA00022741"/>
    </source>
</evidence>
<dbReference type="OrthoDB" id="9195at10239"/>
<sequence>MPPFTYNARYFLVTYAQCGDLDPWAVNDHFASLGAECIVARESHADEGTHLHAFVDFGRKFRSRNARKFDVDGRHANIAPSKGKPEGGYDYAIKDGDVVAGGLARPSVNGAVSNGDKWSEIVGAESEQLFWEAVERLDPKALCTNYGNLRKFADWRYRVEPERYEHPAGLNFELGMVPDLAAWGGFGSGDDTVGGRVRSLCLYGPTKVGKTTWARSLGNHVYFMGLMSGEVALRDMPDAEYAVFDDMRGGIKFFQAWKEWFGAQLVVTVKKLYRDPVQVKWGKPCIWLCNEDPRTSLEPAEIDWIEGNCDFIDVHSSIISHANT</sequence>
<dbReference type="Proteomes" id="UP000202748">
    <property type="component" value="Segment"/>
</dbReference>
<keyword evidence="4" id="KW-0808">Transferase</keyword>
<dbReference type="SUPFAM" id="SSF52540">
    <property type="entry name" value="P-loop containing nucleoside triphosphate hydrolases"/>
    <property type="match status" value="1"/>
</dbReference>
<keyword evidence="3" id="KW-1048">Host nucleus</keyword>
<keyword evidence="6" id="KW-0235">DNA replication</keyword>
<evidence type="ECO:0000256" key="4">
    <source>
        <dbReference type="ARBA" id="ARBA00022679"/>
    </source>
</evidence>
<keyword evidence="9" id="KW-0547">Nucleotide-binding</keyword>
<evidence type="ECO:0000256" key="10">
    <source>
        <dbReference type="ARBA" id="ARBA00022759"/>
    </source>
</evidence>
<evidence type="ECO:0000256" key="11">
    <source>
        <dbReference type="ARBA" id="ARBA00022801"/>
    </source>
</evidence>
<evidence type="ECO:0000256" key="3">
    <source>
        <dbReference type="ARBA" id="ARBA00022562"/>
    </source>
</evidence>
<keyword evidence="12" id="KW-0190">Covalent protein-DNA linkage</keyword>
<evidence type="ECO:0000256" key="13">
    <source>
        <dbReference type="ARBA" id="ARBA00023125"/>
    </source>
</evidence>
<dbReference type="SUPFAM" id="SSF55464">
    <property type="entry name" value="Origin of replication-binding domain, RBD-like"/>
    <property type="match status" value="1"/>
</dbReference>
<dbReference type="Gene3D" id="3.40.1310.20">
    <property type="match status" value="1"/>
</dbReference>
<keyword evidence="11" id="KW-0378">Hydrolase</keyword>
<dbReference type="GO" id="GO:0005198">
    <property type="term" value="F:structural molecule activity"/>
    <property type="evidence" value="ECO:0007669"/>
    <property type="project" value="InterPro"/>
</dbReference>
<dbReference type="GeneID" id="30999630"/>